<comment type="caution">
    <text evidence="7">The sequence shown here is derived from an EMBL/GenBank/DDBJ whole genome shotgun (WGS) entry which is preliminary data.</text>
</comment>
<evidence type="ECO:0000256" key="3">
    <source>
        <dbReference type="ARBA" id="ARBA00022982"/>
    </source>
</evidence>
<dbReference type="GO" id="GO:0009055">
    <property type="term" value="F:electron transfer activity"/>
    <property type="evidence" value="ECO:0007669"/>
    <property type="project" value="InterPro"/>
</dbReference>
<dbReference type="CDD" id="cd04233">
    <property type="entry name" value="Auracyanin"/>
    <property type="match status" value="1"/>
</dbReference>
<evidence type="ECO:0000259" key="6">
    <source>
        <dbReference type="Pfam" id="PF23500"/>
    </source>
</evidence>
<evidence type="ECO:0000256" key="4">
    <source>
        <dbReference type="ARBA" id="ARBA00023008"/>
    </source>
</evidence>
<dbReference type="InterPro" id="IPR016024">
    <property type="entry name" value="ARM-type_fold"/>
</dbReference>
<feature type="domain" description="Blue (type 1) copper" evidence="5">
    <location>
        <begin position="602"/>
        <end position="721"/>
    </location>
</feature>
<evidence type="ECO:0000313" key="8">
    <source>
        <dbReference type="Proteomes" id="UP000660862"/>
    </source>
</evidence>
<reference evidence="7" key="2">
    <citation type="submission" date="2020-09" db="EMBL/GenBank/DDBJ databases">
        <authorList>
            <person name="Sun Q."/>
            <person name="Zhou Y."/>
        </authorList>
    </citation>
    <scope>NUCLEOTIDE SEQUENCE</scope>
    <source>
        <strain evidence="7">CGMCC 1.12195</strain>
    </source>
</reference>
<dbReference type="Proteomes" id="UP000660862">
    <property type="component" value="Unassembled WGS sequence"/>
</dbReference>
<dbReference type="Gene3D" id="1.25.10.10">
    <property type="entry name" value="Leucine-rich Repeat Variant"/>
    <property type="match status" value="1"/>
</dbReference>
<feature type="domain" description="DUF7133" evidence="6">
    <location>
        <begin position="2"/>
        <end position="371"/>
    </location>
</feature>
<evidence type="ECO:0000256" key="1">
    <source>
        <dbReference type="ARBA" id="ARBA00022448"/>
    </source>
</evidence>
<dbReference type="SUPFAM" id="SSF48371">
    <property type="entry name" value="ARM repeat"/>
    <property type="match status" value="1"/>
</dbReference>
<dbReference type="SUPFAM" id="SSF49503">
    <property type="entry name" value="Cupredoxins"/>
    <property type="match status" value="1"/>
</dbReference>
<dbReference type="NCBIfam" id="TIGR02604">
    <property type="entry name" value="Piru_Ver_Nterm"/>
    <property type="match status" value="1"/>
</dbReference>
<dbReference type="PROSITE" id="PS00196">
    <property type="entry name" value="COPPER_BLUE"/>
    <property type="match status" value="1"/>
</dbReference>
<dbReference type="Gene3D" id="2.120.10.30">
    <property type="entry name" value="TolB, C-terminal domain"/>
    <property type="match status" value="1"/>
</dbReference>
<dbReference type="AlphaFoldDB" id="A0A917ME63"/>
<dbReference type="Gene3D" id="2.60.40.420">
    <property type="entry name" value="Cupredoxins - blue copper proteins"/>
    <property type="match status" value="1"/>
</dbReference>
<dbReference type="InterPro" id="IPR013428">
    <property type="entry name" value="Membrane-bound_put_N"/>
</dbReference>
<organism evidence="7 8">
    <name type="scientific">Parapedobacter pyrenivorans</name>
    <dbReference type="NCBI Taxonomy" id="1305674"/>
    <lineage>
        <taxon>Bacteria</taxon>
        <taxon>Pseudomonadati</taxon>
        <taxon>Bacteroidota</taxon>
        <taxon>Sphingobacteriia</taxon>
        <taxon>Sphingobacteriales</taxon>
        <taxon>Sphingobacteriaceae</taxon>
        <taxon>Parapedobacter</taxon>
    </lineage>
</organism>
<keyword evidence="4" id="KW-0186">Copper</keyword>
<protein>
    <recommendedName>
        <fullName evidence="9">Membrane-bound dehydrogenase domain-containing protein</fullName>
    </recommendedName>
</protein>
<dbReference type="InterPro" id="IPR000923">
    <property type="entry name" value="BlueCu_1"/>
</dbReference>
<dbReference type="PANTHER" id="PTHR33546">
    <property type="entry name" value="LARGE, MULTIFUNCTIONAL SECRETED PROTEIN-RELATED"/>
    <property type="match status" value="1"/>
</dbReference>
<reference evidence="7" key="1">
    <citation type="journal article" date="2014" name="Int. J. Syst. Evol. Microbiol.">
        <title>Complete genome sequence of Corynebacterium casei LMG S-19264T (=DSM 44701T), isolated from a smear-ripened cheese.</title>
        <authorList>
            <consortium name="US DOE Joint Genome Institute (JGI-PGF)"/>
            <person name="Walter F."/>
            <person name="Albersmeier A."/>
            <person name="Kalinowski J."/>
            <person name="Ruckert C."/>
        </authorList>
    </citation>
    <scope>NUCLEOTIDE SEQUENCE</scope>
    <source>
        <strain evidence="7">CGMCC 1.12195</strain>
    </source>
</reference>
<dbReference type="Pfam" id="PF00127">
    <property type="entry name" value="Copper-bind"/>
    <property type="match status" value="1"/>
</dbReference>
<dbReference type="Pfam" id="PF23500">
    <property type="entry name" value="DUF7133"/>
    <property type="match status" value="1"/>
</dbReference>
<dbReference type="EMBL" id="BMER01000002">
    <property type="protein sequence ID" value="GGG92103.1"/>
    <property type="molecule type" value="Genomic_DNA"/>
</dbReference>
<dbReference type="InterPro" id="IPR011042">
    <property type="entry name" value="6-blade_b-propeller_TolB-like"/>
</dbReference>
<name>A0A917ME63_9SPHI</name>
<evidence type="ECO:0000256" key="2">
    <source>
        <dbReference type="ARBA" id="ARBA00022723"/>
    </source>
</evidence>
<proteinExistence type="predicted"/>
<evidence type="ECO:0000313" key="7">
    <source>
        <dbReference type="EMBL" id="GGG92103.1"/>
    </source>
</evidence>
<dbReference type="InterPro" id="IPR011989">
    <property type="entry name" value="ARM-like"/>
</dbReference>
<keyword evidence="3" id="KW-0249">Electron transport</keyword>
<keyword evidence="8" id="KW-1185">Reference proteome</keyword>
<dbReference type="GO" id="GO:0005507">
    <property type="term" value="F:copper ion binding"/>
    <property type="evidence" value="ECO:0007669"/>
    <property type="project" value="InterPro"/>
</dbReference>
<evidence type="ECO:0008006" key="9">
    <source>
        <dbReference type="Google" id="ProtNLM"/>
    </source>
</evidence>
<dbReference type="InterPro" id="IPR028871">
    <property type="entry name" value="BlueCu_1_BS"/>
</dbReference>
<dbReference type="InterPro" id="IPR055557">
    <property type="entry name" value="DUF7133"/>
</dbReference>
<dbReference type="InterPro" id="IPR008972">
    <property type="entry name" value="Cupredoxin"/>
</dbReference>
<gene>
    <name evidence="7" type="ORF">GCM10007415_28530</name>
</gene>
<dbReference type="PANTHER" id="PTHR33546:SF1">
    <property type="entry name" value="LARGE, MULTIFUNCTIONAL SECRETED PROTEIN"/>
    <property type="match status" value="1"/>
</dbReference>
<accession>A0A917ME63</accession>
<keyword evidence="1" id="KW-0813">Transport</keyword>
<keyword evidence="2" id="KW-0479">Metal-binding</keyword>
<sequence length="723" mass="79646">MELIELPEGFSVELFASEPDIGKPIAMEWDERGRLWIIETVDYPNTVSGQPAEGDDRILICEDTDGDGKADKFKVFAAGLDIPTSFAFVQGGIIVAQAPHFLLLRDLDGDDVADTREIVMTGWGIFDTHAGPSNLQYGLDNKLWGTVGYSGFDGHIGGEPVTFRQGAFRFGRDVRGGVKDFEYLATTSNNTWGLGFSEEFDVFLSCTNNEHSVFLGIPRQYYVNTGLDGPGIEKIDSHYQIHPLVGELHQLDVQGGFTAATGHSFYTARSFPREYWNRTAFICEPTGRLVHKHVVAPSGSGFVELGDGKNILASSDSWFSPVGAKVGPDGALWVLDWYNFMIQHTPQEQKEEVIPGRDLFRGRIYRVVYKQSKPTATPEVSVDRPASLLEALQSDNMFWRITAQRLIVQSNLVGMAEQLFGLIEENTVDEVHTNGPALHAIWTLSGLGLLDGSDQRCLDVILTALKHQAPGVRKAAVQVLPVHIPFVADRLLVSGILEDPDNRVRLAGYLALTAAESTPGVGRAIFSATNDVRNTEDKWISQALKILAQVHNQVFQDEYIAHFDPLAWGASDSMLIHQLAATPTTHSDDFEKEDSLLIDQVVSISARLGELLYDKQSFTVKAGSNVKIEFSNPNYTQHNLVIIKPGALEPVRKAAAKLARGSRGVELQYVPNTEDILFASSLVNPNERCELIFTAPSVAGRYPFLCTFPGHSETMHGIMNVTD</sequence>
<dbReference type="SUPFAM" id="SSF63829">
    <property type="entry name" value="Calcium-dependent phosphotriesterase"/>
    <property type="match status" value="1"/>
</dbReference>
<evidence type="ECO:0000259" key="5">
    <source>
        <dbReference type="Pfam" id="PF00127"/>
    </source>
</evidence>